<dbReference type="InterPro" id="IPR046347">
    <property type="entry name" value="bZIP_sf"/>
</dbReference>
<evidence type="ECO:0000313" key="4">
    <source>
        <dbReference type="Proteomes" id="UP001213681"/>
    </source>
</evidence>
<dbReference type="Pfam" id="PF11905">
    <property type="entry name" value="DUF3425"/>
    <property type="match status" value="1"/>
</dbReference>
<evidence type="ECO:0000313" key="3">
    <source>
        <dbReference type="EMBL" id="KAJ5460293.1"/>
    </source>
</evidence>
<reference evidence="3" key="2">
    <citation type="journal article" date="2023" name="IMA Fungus">
        <title>Comparative genomic study of the Penicillium genus elucidates a diverse pangenome and 15 lateral gene transfer events.</title>
        <authorList>
            <person name="Petersen C."/>
            <person name="Sorensen T."/>
            <person name="Nielsen M.R."/>
            <person name="Sondergaard T.E."/>
            <person name="Sorensen J.L."/>
            <person name="Fitzpatrick D.A."/>
            <person name="Frisvad J.C."/>
            <person name="Nielsen K.L."/>
        </authorList>
    </citation>
    <scope>NUCLEOTIDE SEQUENCE</scope>
    <source>
        <strain evidence="3">IBT 16125</strain>
    </source>
</reference>
<dbReference type="InterPro" id="IPR021833">
    <property type="entry name" value="DUF3425"/>
</dbReference>
<feature type="region of interest" description="Disordered" evidence="1">
    <location>
        <begin position="1"/>
        <end position="79"/>
    </location>
</feature>
<reference evidence="3" key="1">
    <citation type="submission" date="2022-12" db="EMBL/GenBank/DDBJ databases">
        <authorList>
            <person name="Petersen C."/>
        </authorList>
    </citation>
    <scope>NUCLEOTIDE SEQUENCE</scope>
    <source>
        <strain evidence="3">IBT 16125</strain>
    </source>
</reference>
<dbReference type="GeneID" id="81595471"/>
<dbReference type="GO" id="GO:0003700">
    <property type="term" value="F:DNA-binding transcription factor activity"/>
    <property type="evidence" value="ECO:0007669"/>
    <property type="project" value="InterPro"/>
</dbReference>
<dbReference type="CDD" id="cd14688">
    <property type="entry name" value="bZIP_YAP"/>
    <property type="match status" value="1"/>
</dbReference>
<dbReference type="EMBL" id="JAPVEA010000002">
    <property type="protein sequence ID" value="KAJ5460293.1"/>
    <property type="molecule type" value="Genomic_DNA"/>
</dbReference>
<dbReference type="PROSITE" id="PS00036">
    <property type="entry name" value="BZIP_BASIC"/>
    <property type="match status" value="1"/>
</dbReference>
<dbReference type="AlphaFoldDB" id="A0AAD6CDI4"/>
<evidence type="ECO:0000256" key="1">
    <source>
        <dbReference type="SAM" id="MobiDB-lite"/>
    </source>
</evidence>
<accession>A0AAD6CDI4</accession>
<name>A0AAD6CDI4_9EURO</name>
<feature type="domain" description="BZIP" evidence="2">
    <location>
        <begin position="27"/>
        <end position="42"/>
    </location>
</feature>
<dbReference type="SUPFAM" id="SSF57959">
    <property type="entry name" value="Leucine zipper domain"/>
    <property type="match status" value="1"/>
</dbReference>
<keyword evidence="4" id="KW-1185">Reference proteome</keyword>
<dbReference type="RefSeq" id="XP_056769335.1">
    <property type="nucleotide sequence ID" value="XM_056905228.1"/>
</dbReference>
<sequence>MPFDILSFASGHRRSEKPRPARTISDRRREQNRIAQKTYRDKKRSYLKQLETIARGTRAAPTPPSTCSDESRYNDNLGDQSSGVGLDFINHDTHADSTLLGPPFPHGSASEREAEDEMGLSSYLPGLDPFDPMTTTSVIEGQPGADCWNDISSIFPALNPPLEADLNAVPGQPEMTHQNTNRFMETRPSRNHEVNLQDSASTINQTHSSSSKLDNVLTSKDLMNQRLSLQDILVAGIRALSEENQHQKEEMSSSASPLNLEGNPQQSRFSSYTTSLEQTPLAEIHMNTIQLTTMSFVAACLANAAMIDLSPEALFDSTSQSPFYQMRTTKSGRLAHVKPLLQPSSTQLENPHHPYLDVLPFPSFRNRTIQLLQIQPPPFDPAQLCQDLKNDGIICWGSTRRNKRDPIGSGVPWDIRSWEVRPWFLQKWWILFDGPDGEMYQHSRWWCELRGERSSFPW</sequence>
<comment type="caution">
    <text evidence="3">The sequence shown here is derived from an EMBL/GenBank/DDBJ whole genome shotgun (WGS) entry which is preliminary data.</text>
</comment>
<feature type="region of interest" description="Disordered" evidence="1">
    <location>
        <begin position="94"/>
        <end position="117"/>
    </location>
</feature>
<proteinExistence type="predicted"/>
<dbReference type="PANTHER" id="PTHR38116">
    <property type="entry name" value="CHROMOSOME 7, WHOLE GENOME SHOTGUN SEQUENCE"/>
    <property type="match status" value="1"/>
</dbReference>
<feature type="region of interest" description="Disordered" evidence="1">
    <location>
        <begin position="244"/>
        <end position="268"/>
    </location>
</feature>
<dbReference type="PANTHER" id="PTHR38116:SF8">
    <property type="entry name" value="BZIP DOMAIN-CONTAINING PROTEIN"/>
    <property type="match status" value="1"/>
</dbReference>
<evidence type="ECO:0000259" key="2">
    <source>
        <dbReference type="PROSITE" id="PS00036"/>
    </source>
</evidence>
<gene>
    <name evidence="3" type="ORF">N7458_001845</name>
</gene>
<protein>
    <recommendedName>
        <fullName evidence="2">BZIP domain-containing protein</fullName>
    </recommendedName>
</protein>
<dbReference type="InterPro" id="IPR004827">
    <property type="entry name" value="bZIP"/>
</dbReference>
<dbReference type="Proteomes" id="UP001213681">
    <property type="component" value="Unassembled WGS sequence"/>
</dbReference>
<organism evidence="3 4">
    <name type="scientific">Penicillium daleae</name>
    <dbReference type="NCBI Taxonomy" id="63821"/>
    <lineage>
        <taxon>Eukaryota</taxon>
        <taxon>Fungi</taxon>
        <taxon>Dikarya</taxon>
        <taxon>Ascomycota</taxon>
        <taxon>Pezizomycotina</taxon>
        <taxon>Eurotiomycetes</taxon>
        <taxon>Eurotiomycetidae</taxon>
        <taxon>Eurotiales</taxon>
        <taxon>Aspergillaceae</taxon>
        <taxon>Penicillium</taxon>
    </lineage>
</organism>
<dbReference type="Gene3D" id="1.20.5.170">
    <property type="match status" value="1"/>
</dbReference>
<feature type="compositionally biased region" description="Polar residues" evidence="1">
    <location>
        <begin position="252"/>
        <end position="268"/>
    </location>
</feature>